<reference evidence="1" key="1">
    <citation type="journal article" date="2023" name="Plant J.">
        <title>Genome sequences and population genomics provide insights into the demographic history, inbreeding, and mutation load of two 'living fossil' tree species of Dipteronia.</title>
        <authorList>
            <person name="Feng Y."/>
            <person name="Comes H.P."/>
            <person name="Chen J."/>
            <person name="Zhu S."/>
            <person name="Lu R."/>
            <person name="Zhang X."/>
            <person name="Li P."/>
            <person name="Qiu J."/>
            <person name="Olsen K.M."/>
            <person name="Qiu Y."/>
        </authorList>
    </citation>
    <scope>NUCLEOTIDE SEQUENCE</scope>
    <source>
        <strain evidence="1">KIB01</strain>
    </source>
</reference>
<organism evidence="1 2">
    <name type="scientific">Dipteronia dyeriana</name>
    <dbReference type="NCBI Taxonomy" id="168575"/>
    <lineage>
        <taxon>Eukaryota</taxon>
        <taxon>Viridiplantae</taxon>
        <taxon>Streptophyta</taxon>
        <taxon>Embryophyta</taxon>
        <taxon>Tracheophyta</taxon>
        <taxon>Spermatophyta</taxon>
        <taxon>Magnoliopsida</taxon>
        <taxon>eudicotyledons</taxon>
        <taxon>Gunneridae</taxon>
        <taxon>Pentapetalae</taxon>
        <taxon>rosids</taxon>
        <taxon>malvids</taxon>
        <taxon>Sapindales</taxon>
        <taxon>Sapindaceae</taxon>
        <taxon>Hippocastanoideae</taxon>
        <taxon>Acereae</taxon>
        <taxon>Dipteronia</taxon>
    </lineage>
</organism>
<dbReference type="AlphaFoldDB" id="A0AAD9TGB2"/>
<accession>A0AAD9TGB2</accession>
<keyword evidence="2" id="KW-1185">Reference proteome</keyword>
<dbReference type="EMBL" id="JANJYI010000009">
    <property type="protein sequence ID" value="KAK2635277.1"/>
    <property type="molecule type" value="Genomic_DNA"/>
</dbReference>
<comment type="caution">
    <text evidence="1">The sequence shown here is derived from an EMBL/GenBank/DDBJ whole genome shotgun (WGS) entry which is preliminary data.</text>
</comment>
<dbReference type="InterPro" id="IPR028919">
    <property type="entry name" value="Viral_movement"/>
</dbReference>
<name>A0AAD9TGB2_9ROSI</name>
<dbReference type="Pfam" id="PF01107">
    <property type="entry name" value="MP"/>
    <property type="match status" value="1"/>
</dbReference>
<dbReference type="InterPro" id="IPR051596">
    <property type="entry name" value="Caulimoviridae_Movement"/>
</dbReference>
<sequence length="255" mass="29510">MSITLIRLNNDPVPDWKIQEISNESVYPKGIFNFKKKKYSIQTTTGLISSNNEKVSISLLDPHVLAKHKQKFRYLHVGLVQVYFKPLVPKGINGSVSLFLKDKRLFDFSDSFLNIPQASEINDPFNFFPNIMVSLEEIGVLHHLTLNVKIDDLQMKGNNFVLKLVFKVHYKWIRDQVKPAANSYRPYGPGIGIAFCEKNLRTPNDLAPRIIKRSDLQFPQGWNVQDENPEEQEHNLPRFVHLSGRNKVKLEFPRQ</sequence>
<evidence type="ECO:0000313" key="1">
    <source>
        <dbReference type="EMBL" id="KAK2635277.1"/>
    </source>
</evidence>
<dbReference type="PANTHER" id="PTHR47599">
    <property type="entry name" value="CELL-TO-CELL MOVEMENT PROTEIN"/>
    <property type="match status" value="1"/>
</dbReference>
<protein>
    <submittedName>
        <fullName evidence="1">Uncharacterized protein</fullName>
    </submittedName>
</protein>
<evidence type="ECO:0000313" key="2">
    <source>
        <dbReference type="Proteomes" id="UP001280121"/>
    </source>
</evidence>
<dbReference type="Proteomes" id="UP001280121">
    <property type="component" value="Unassembled WGS sequence"/>
</dbReference>
<dbReference type="PANTHER" id="PTHR47599:SF4">
    <property type="entry name" value="POLYPROTEIN"/>
    <property type="match status" value="1"/>
</dbReference>
<gene>
    <name evidence="1" type="ORF">Ddye_030069</name>
</gene>
<proteinExistence type="predicted"/>